<dbReference type="Proteomes" id="UP000253769">
    <property type="component" value="Unassembled WGS sequence"/>
</dbReference>
<dbReference type="RefSeq" id="WP_114696590.1">
    <property type="nucleotide sequence ID" value="NZ_QQOH01000004.1"/>
</dbReference>
<dbReference type="EMBL" id="QQOH01000004">
    <property type="protein sequence ID" value="RDE18972.1"/>
    <property type="molecule type" value="Genomic_DNA"/>
</dbReference>
<evidence type="ECO:0000313" key="2">
    <source>
        <dbReference type="Proteomes" id="UP000253769"/>
    </source>
</evidence>
<dbReference type="AlphaFoldDB" id="A0A369WAY1"/>
<evidence type="ECO:0000313" key="1">
    <source>
        <dbReference type="EMBL" id="RDE18972.1"/>
    </source>
</evidence>
<organism evidence="1 2">
    <name type="scientific">Motiliproteus coralliicola</name>
    <dbReference type="NCBI Taxonomy" id="2283196"/>
    <lineage>
        <taxon>Bacteria</taxon>
        <taxon>Pseudomonadati</taxon>
        <taxon>Pseudomonadota</taxon>
        <taxon>Gammaproteobacteria</taxon>
        <taxon>Oceanospirillales</taxon>
        <taxon>Oceanospirillaceae</taxon>
        <taxon>Motiliproteus</taxon>
    </lineage>
</organism>
<dbReference type="OrthoDB" id="9856406at2"/>
<name>A0A369WAY1_9GAMM</name>
<gene>
    <name evidence="1" type="ORF">DV711_15295</name>
</gene>
<comment type="caution">
    <text evidence="1">The sequence shown here is derived from an EMBL/GenBank/DDBJ whole genome shotgun (WGS) entry which is preliminary data.</text>
</comment>
<accession>A0A369WAY1</accession>
<keyword evidence="2" id="KW-1185">Reference proteome</keyword>
<reference evidence="1 2" key="1">
    <citation type="submission" date="2018-07" db="EMBL/GenBank/DDBJ databases">
        <title>Motiliproteus coralliicola sp. nov., a bacterium isolated from Coral.</title>
        <authorList>
            <person name="Wang G."/>
        </authorList>
    </citation>
    <scope>NUCLEOTIDE SEQUENCE [LARGE SCALE GENOMIC DNA]</scope>
    <source>
        <strain evidence="1 2">C34</strain>
    </source>
</reference>
<sequence length="89" mass="10171">MMTNTHSIKDLELVEGALFELEKISHHDGLQLTNLIQIIRQTLGMALPEVKDTLRLDDLFRAKREGLIKWPEDAEAILNGEKTIDDFVN</sequence>
<proteinExistence type="predicted"/>
<protein>
    <submittedName>
        <fullName evidence="1">Uncharacterized protein</fullName>
    </submittedName>
</protein>